<evidence type="ECO:0000256" key="2">
    <source>
        <dbReference type="ARBA" id="ARBA00022723"/>
    </source>
</evidence>
<dbReference type="InterPro" id="IPR036909">
    <property type="entry name" value="Cyt_c-like_dom_sf"/>
</dbReference>
<dbReference type="Gene3D" id="2.120.10.30">
    <property type="entry name" value="TolB, C-terminal domain"/>
    <property type="match status" value="1"/>
</dbReference>
<feature type="domain" description="Cytochrome c" evidence="6">
    <location>
        <begin position="57"/>
        <end position="142"/>
    </location>
</feature>
<dbReference type="GO" id="GO:0009055">
    <property type="term" value="F:electron transfer activity"/>
    <property type="evidence" value="ECO:0007669"/>
    <property type="project" value="InterPro"/>
</dbReference>
<dbReference type="RefSeq" id="WP_233507369.1">
    <property type="nucleotide sequence ID" value="NZ_QASA01000001.1"/>
</dbReference>
<organism evidence="7 8">
    <name type="scientific">Adhaeribacter pallidiroseus</name>
    <dbReference type="NCBI Taxonomy" id="2072847"/>
    <lineage>
        <taxon>Bacteria</taxon>
        <taxon>Pseudomonadati</taxon>
        <taxon>Bacteroidota</taxon>
        <taxon>Cytophagia</taxon>
        <taxon>Cytophagales</taxon>
        <taxon>Hymenobacteraceae</taxon>
        <taxon>Adhaeribacter</taxon>
    </lineage>
</organism>
<keyword evidence="1 4" id="KW-0349">Heme</keyword>
<evidence type="ECO:0000313" key="7">
    <source>
        <dbReference type="EMBL" id="RDC62776.1"/>
    </source>
</evidence>
<dbReference type="InterPro" id="IPR011042">
    <property type="entry name" value="6-blade_b-propeller_TolB-like"/>
</dbReference>
<dbReference type="EMBL" id="QASA01000001">
    <property type="protein sequence ID" value="RDC62776.1"/>
    <property type="molecule type" value="Genomic_DNA"/>
</dbReference>
<evidence type="ECO:0000259" key="6">
    <source>
        <dbReference type="PROSITE" id="PS51007"/>
    </source>
</evidence>
<evidence type="ECO:0000313" key="8">
    <source>
        <dbReference type="Proteomes" id="UP000253919"/>
    </source>
</evidence>
<comment type="caution">
    <text evidence="7">The sequence shown here is derived from an EMBL/GenBank/DDBJ whole genome shotgun (WGS) entry which is preliminary data.</text>
</comment>
<dbReference type="PANTHER" id="PTHR40394:SF2">
    <property type="entry name" value="QUINOL:CYTOCHROME C OXIDOREDUCTASE MEMBRANE PROTEIN"/>
    <property type="match status" value="1"/>
</dbReference>
<feature type="compositionally biased region" description="Low complexity" evidence="5">
    <location>
        <begin position="149"/>
        <end position="173"/>
    </location>
</feature>
<dbReference type="SUPFAM" id="SSF50952">
    <property type="entry name" value="Soluble quinoprotein glucose dehydrogenase"/>
    <property type="match status" value="1"/>
</dbReference>
<gene>
    <name evidence="7" type="ORF">AHMF7616_01370</name>
</gene>
<dbReference type="AlphaFoldDB" id="A0A369QHS4"/>
<dbReference type="Pfam" id="PF13442">
    <property type="entry name" value="Cytochrome_CBB3"/>
    <property type="match status" value="1"/>
</dbReference>
<evidence type="ECO:0000256" key="4">
    <source>
        <dbReference type="PROSITE-ProRule" id="PRU00433"/>
    </source>
</evidence>
<keyword evidence="8" id="KW-1185">Reference proteome</keyword>
<accession>A0A369QHS4</accession>
<dbReference type="PANTHER" id="PTHR40394">
    <property type="entry name" value="LIPOPROTEIN-RELATED"/>
    <property type="match status" value="1"/>
</dbReference>
<feature type="region of interest" description="Disordered" evidence="5">
    <location>
        <begin position="148"/>
        <end position="219"/>
    </location>
</feature>
<dbReference type="GO" id="GO:0046872">
    <property type="term" value="F:metal ion binding"/>
    <property type="evidence" value="ECO:0007669"/>
    <property type="project" value="UniProtKB-KW"/>
</dbReference>
<dbReference type="InterPro" id="IPR011041">
    <property type="entry name" value="Quinoprot_gluc/sorb_DH_b-prop"/>
</dbReference>
<evidence type="ECO:0000256" key="3">
    <source>
        <dbReference type="ARBA" id="ARBA00023004"/>
    </source>
</evidence>
<dbReference type="Proteomes" id="UP000253919">
    <property type="component" value="Unassembled WGS sequence"/>
</dbReference>
<feature type="compositionally biased region" description="Low complexity" evidence="5">
    <location>
        <begin position="196"/>
        <end position="206"/>
    </location>
</feature>
<dbReference type="InterPro" id="IPR009056">
    <property type="entry name" value="Cyt_c-like_dom"/>
</dbReference>
<evidence type="ECO:0000256" key="1">
    <source>
        <dbReference type="ARBA" id="ARBA00022617"/>
    </source>
</evidence>
<reference evidence="7 8" key="1">
    <citation type="submission" date="2018-04" db="EMBL/GenBank/DDBJ databases">
        <title>Adhaeribacter sp. HMF7616 genome sequencing and assembly.</title>
        <authorList>
            <person name="Kang H."/>
            <person name="Kang J."/>
            <person name="Cha I."/>
            <person name="Kim H."/>
            <person name="Joh K."/>
        </authorList>
    </citation>
    <scope>NUCLEOTIDE SEQUENCE [LARGE SCALE GENOMIC DNA]</scope>
    <source>
        <strain evidence="7 8">HMF7616</strain>
    </source>
</reference>
<dbReference type="PROSITE" id="PS51007">
    <property type="entry name" value="CYTC"/>
    <property type="match status" value="1"/>
</dbReference>
<dbReference type="GO" id="GO:0020037">
    <property type="term" value="F:heme binding"/>
    <property type="evidence" value="ECO:0007669"/>
    <property type="project" value="InterPro"/>
</dbReference>
<proteinExistence type="predicted"/>
<protein>
    <recommendedName>
        <fullName evidence="6">Cytochrome c domain-containing protein</fullName>
    </recommendedName>
</protein>
<dbReference type="Gene3D" id="1.10.760.10">
    <property type="entry name" value="Cytochrome c-like domain"/>
    <property type="match status" value="1"/>
</dbReference>
<evidence type="ECO:0000256" key="5">
    <source>
        <dbReference type="SAM" id="MobiDB-lite"/>
    </source>
</evidence>
<name>A0A369QHS4_9BACT</name>
<keyword evidence="2 4" id="KW-0479">Metal-binding</keyword>
<dbReference type="SUPFAM" id="SSF46626">
    <property type="entry name" value="Cytochrome c"/>
    <property type="match status" value="1"/>
</dbReference>
<keyword evidence="3 4" id="KW-0408">Iron</keyword>
<sequence>MRKPRFIPYLLAASIATCALSSYISNKGSSTILQDGGRWVAPPSADKIKNPYPVEPLTLTQGEELFVMYCSPCHGENGYGDGAAGGAMGIKPANFHAPVVQKQSDGALFWKLAEGRGNMPPFKESLSEEQRWQLVAYLRKLGEVPDKSATAAAPAGNAVAKPTTKPTTAPSVPKETKTAATKSPEPKQNIGPAAPPASTANTPAAEANKEGPEIKTPTSLRPDIKVSHVMEIGPSAIRLFRHPVTGEFWYNTFEGDVYKISNIDKKDARYQKVFSATDHGITRLQGAVFYKNSLFLCGNTSVNNGKGTTGRLVRYDFGNAGKPTLTEVFNTVEYGTNATTFDHGWNALEVSPDGKYIYVNTGARTDHGEVQDNRGAYPNARDNALTAKIYRFPIDAKNLLLPDDVQKLKADGYLFAEGVRNVFDMAFDPSGNLFGVSNSPDYDAPEDMFWLRQGRHYGFPWVFGGIDNPQQYPGWNPSPETDPFISKSAHAWIVKYFHDDPTFPKPPAGVKFTPGVQNLGPAANEYRDVASGKVTDGDLTGQAVSTFNAHSSPLALFFDTKKVLSDEFKGDGFVMRYTGGGRAGTNDLLRKEGRDLLHLKLSYDPATDNYFVKTYRLVENFNAPVDAVLVGNEVYIMEYAGRSNAHIWKITLPSGVKTGGQNTSLKQ</sequence>